<feature type="transmembrane region" description="Helical" evidence="6">
    <location>
        <begin position="140"/>
        <end position="158"/>
    </location>
</feature>
<proteinExistence type="predicted"/>
<feature type="domain" description="Sulfatase N-terminal" evidence="7">
    <location>
        <begin position="226"/>
        <end position="462"/>
    </location>
</feature>
<dbReference type="InterPro" id="IPR050448">
    <property type="entry name" value="OpgB/LTA_synthase_biosynth"/>
</dbReference>
<dbReference type="SUPFAM" id="SSF53649">
    <property type="entry name" value="Alkaline phosphatase-like"/>
    <property type="match status" value="1"/>
</dbReference>
<comment type="subcellular location">
    <subcellularLocation>
        <location evidence="1">Cell membrane</location>
        <topology evidence="1">Multi-pass membrane protein</topology>
    </subcellularLocation>
</comment>
<accession>A0A4R9LVQ7</accession>
<keyword evidence="9" id="KW-1185">Reference proteome</keyword>
<evidence type="ECO:0000256" key="6">
    <source>
        <dbReference type="SAM" id="Phobius"/>
    </source>
</evidence>
<protein>
    <recommendedName>
        <fullName evidence="7">Sulfatase N-terminal domain-containing protein</fullName>
    </recommendedName>
</protein>
<feature type="transmembrane region" description="Helical" evidence="6">
    <location>
        <begin position="61"/>
        <end position="81"/>
    </location>
</feature>
<dbReference type="Proteomes" id="UP000298058">
    <property type="component" value="Unassembled WGS sequence"/>
</dbReference>
<evidence type="ECO:0000256" key="1">
    <source>
        <dbReference type="ARBA" id="ARBA00004651"/>
    </source>
</evidence>
<evidence type="ECO:0000313" key="9">
    <source>
        <dbReference type="Proteomes" id="UP000298058"/>
    </source>
</evidence>
<dbReference type="EMBL" id="RQHW01000078">
    <property type="protein sequence ID" value="TGN17274.1"/>
    <property type="molecule type" value="Genomic_DNA"/>
</dbReference>
<dbReference type="InterPro" id="IPR017850">
    <property type="entry name" value="Alkaline_phosphatase_core_sf"/>
</dbReference>
<feature type="transmembrane region" description="Helical" evidence="6">
    <location>
        <begin position="117"/>
        <end position="134"/>
    </location>
</feature>
<evidence type="ECO:0000259" key="7">
    <source>
        <dbReference type="Pfam" id="PF00884"/>
    </source>
</evidence>
<dbReference type="OrthoDB" id="9803751at2"/>
<keyword evidence="4 6" id="KW-1133">Transmembrane helix</keyword>
<evidence type="ECO:0000256" key="4">
    <source>
        <dbReference type="ARBA" id="ARBA00022989"/>
    </source>
</evidence>
<dbReference type="Pfam" id="PF00884">
    <property type="entry name" value="Sulfatase"/>
    <property type="match status" value="1"/>
</dbReference>
<dbReference type="InterPro" id="IPR000917">
    <property type="entry name" value="Sulfatase_N"/>
</dbReference>
<keyword evidence="3 6" id="KW-0812">Transmembrane</keyword>
<name>A0A4R9LVQ7_9LEPT</name>
<dbReference type="RefSeq" id="WP_135761828.1">
    <property type="nucleotide sequence ID" value="NZ_RQHW01000078.1"/>
</dbReference>
<dbReference type="GO" id="GO:0005886">
    <property type="term" value="C:plasma membrane"/>
    <property type="evidence" value="ECO:0007669"/>
    <property type="project" value="UniProtKB-SubCell"/>
</dbReference>
<dbReference type="AlphaFoldDB" id="A0A4R9LVQ7"/>
<dbReference type="PANTHER" id="PTHR47371:SF3">
    <property type="entry name" value="PHOSPHOGLYCEROL TRANSFERASE I"/>
    <property type="match status" value="1"/>
</dbReference>
<evidence type="ECO:0000256" key="3">
    <source>
        <dbReference type="ARBA" id="ARBA00022692"/>
    </source>
</evidence>
<dbReference type="PANTHER" id="PTHR47371">
    <property type="entry name" value="LIPOTEICHOIC ACID SYNTHASE"/>
    <property type="match status" value="1"/>
</dbReference>
<comment type="caution">
    <text evidence="8">The sequence shown here is derived from an EMBL/GenBank/DDBJ whole genome shotgun (WGS) entry which is preliminary data.</text>
</comment>
<evidence type="ECO:0000313" key="8">
    <source>
        <dbReference type="EMBL" id="TGN17274.1"/>
    </source>
</evidence>
<evidence type="ECO:0000256" key="2">
    <source>
        <dbReference type="ARBA" id="ARBA00022475"/>
    </source>
</evidence>
<keyword evidence="2" id="KW-1003">Cell membrane</keyword>
<gene>
    <name evidence="8" type="ORF">EHS15_17195</name>
</gene>
<sequence length="544" mass="63820">MKYNHISFVSLSFLVLIFLFPLPIWILGASDWFVYLTWEKIFVFSLFVGICLFCREKIRNHFVSTSICFLLFSLSFLWVLYEQKFNISIRFSLLFYLVENFFQLREDAFFLMSQWKLGIYFVFLSSIPVFLLSLSEKRATLLYASFALFLFFAYLASLQIPERKTISEAPFSESSETISGNYTFPAQKLSSETDVVIFFLEGVGSKDWNRNDSQEFHSNQPVGEVRHFYIPVPHSSKSIFTGLTGMIQIGDTRPRLDLFPKEESLPKIFEKNGYRTMFLFSQPSVFENIDEIAKQYFQTYTDQVKIQETFQNRFTEFSWGTDDLALLEILDSSVISSSQPLFLWIGFSNTHSPYFVSETNPFLPKNKKDPYERFLSALRYDIHLVDKMMNRIVSERKRDVLFILTSDHGESFGEDGFFGHNFSIYNSETKVPFLIRYTKNSKPFLLPAGNSADFKNSLLSLFQFPGVSIDSKRNFFSEDYEMNLRLKSWNSDAYLGIIEGHKKWIYHSEKGTLYEMDLEEKDRKERISGRDKSEFLRKFHEGRD</sequence>
<keyword evidence="5 6" id="KW-0472">Membrane</keyword>
<dbReference type="Gene3D" id="3.40.720.10">
    <property type="entry name" value="Alkaline Phosphatase, subunit A"/>
    <property type="match status" value="1"/>
</dbReference>
<evidence type="ECO:0000256" key="5">
    <source>
        <dbReference type="ARBA" id="ARBA00023136"/>
    </source>
</evidence>
<feature type="transmembrane region" description="Helical" evidence="6">
    <location>
        <begin position="7"/>
        <end position="26"/>
    </location>
</feature>
<reference evidence="8" key="1">
    <citation type="journal article" date="2019" name="PLoS Negl. Trop. Dis.">
        <title>Revisiting the worldwide diversity of Leptospira species in the environment.</title>
        <authorList>
            <person name="Vincent A.T."/>
            <person name="Schiettekatte O."/>
            <person name="Bourhy P."/>
            <person name="Veyrier F.J."/>
            <person name="Picardeau M."/>
        </authorList>
    </citation>
    <scope>NUCLEOTIDE SEQUENCE [LARGE SCALE GENOMIC DNA]</scope>
    <source>
        <strain evidence="8">201300427</strain>
    </source>
</reference>
<feature type="transmembrane region" description="Helical" evidence="6">
    <location>
        <begin position="32"/>
        <end position="54"/>
    </location>
</feature>
<organism evidence="8 9">
    <name type="scientific">Leptospira idonii</name>
    <dbReference type="NCBI Taxonomy" id="1193500"/>
    <lineage>
        <taxon>Bacteria</taxon>
        <taxon>Pseudomonadati</taxon>
        <taxon>Spirochaetota</taxon>
        <taxon>Spirochaetia</taxon>
        <taxon>Leptospirales</taxon>
        <taxon>Leptospiraceae</taxon>
        <taxon>Leptospira</taxon>
    </lineage>
</organism>